<sequence length="90" mass="9545">MTSRSGRFREEAALLASRGGGRKGVARGPAASGFRYLPGCPALPRPARVPDRLAPFRFPLFLPTREICQVHAGATLDGPSARIARAHHGG</sequence>
<keyword evidence="2" id="KW-1185">Reference proteome</keyword>
<dbReference type="Proteomes" id="UP000600080">
    <property type="component" value="Unassembled WGS sequence"/>
</dbReference>
<gene>
    <name evidence="1" type="ORF">GCM10012285_22330</name>
</gene>
<evidence type="ECO:0000313" key="2">
    <source>
        <dbReference type="Proteomes" id="UP000600080"/>
    </source>
</evidence>
<evidence type="ECO:0000313" key="1">
    <source>
        <dbReference type="EMBL" id="GGN42237.1"/>
    </source>
</evidence>
<organism evidence="1 2">
    <name type="scientific">Streptomyces kronopolitis</name>
    <dbReference type="NCBI Taxonomy" id="1612435"/>
    <lineage>
        <taxon>Bacteria</taxon>
        <taxon>Bacillati</taxon>
        <taxon>Actinomycetota</taxon>
        <taxon>Actinomycetes</taxon>
        <taxon>Kitasatosporales</taxon>
        <taxon>Streptomycetaceae</taxon>
        <taxon>Streptomyces</taxon>
    </lineage>
</organism>
<accession>A0ABQ2J9W6</accession>
<dbReference type="EMBL" id="BMND01000007">
    <property type="protein sequence ID" value="GGN42237.1"/>
    <property type="molecule type" value="Genomic_DNA"/>
</dbReference>
<name>A0ABQ2J9W6_9ACTN</name>
<reference evidence="2" key="1">
    <citation type="journal article" date="2019" name="Int. J. Syst. Evol. Microbiol.">
        <title>The Global Catalogue of Microorganisms (GCM) 10K type strain sequencing project: providing services to taxonomists for standard genome sequencing and annotation.</title>
        <authorList>
            <consortium name="The Broad Institute Genomics Platform"/>
            <consortium name="The Broad Institute Genome Sequencing Center for Infectious Disease"/>
            <person name="Wu L."/>
            <person name="Ma J."/>
        </authorList>
    </citation>
    <scope>NUCLEOTIDE SEQUENCE [LARGE SCALE GENOMIC DNA]</scope>
    <source>
        <strain evidence="2">CGMCC 4.7323</strain>
    </source>
</reference>
<comment type="caution">
    <text evidence="1">The sequence shown here is derived from an EMBL/GenBank/DDBJ whole genome shotgun (WGS) entry which is preliminary data.</text>
</comment>
<protein>
    <submittedName>
        <fullName evidence="1">Uncharacterized protein</fullName>
    </submittedName>
</protein>
<proteinExistence type="predicted"/>